<comment type="caution">
    <text evidence="3">The sequence shown here is derived from an EMBL/GenBank/DDBJ whole genome shotgun (WGS) entry which is preliminary data.</text>
</comment>
<keyword evidence="1" id="KW-0472">Membrane</keyword>
<feature type="transmembrane region" description="Helical" evidence="1">
    <location>
        <begin position="218"/>
        <end position="235"/>
    </location>
</feature>
<dbReference type="Pfam" id="PF13231">
    <property type="entry name" value="PMT_2"/>
    <property type="match status" value="1"/>
</dbReference>
<feature type="transmembrane region" description="Helical" evidence="1">
    <location>
        <begin position="148"/>
        <end position="172"/>
    </location>
</feature>
<feature type="transmembrane region" description="Helical" evidence="1">
    <location>
        <begin position="56"/>
        <end position="73"/>
    </location>
</feature>
<feature type="transmembrane region" description="Helical" evidence="1">
    <location>
        <begin position="7"/>
        <end position="26"/>
    </location>
</feature>
<feature type="transmembrane region" description="Helical" evidence="1">
    <location>
        <begin position="104"/>
        <end position="119"/>
    </location>
</feature>
<evidence type="ECO:0000313" key="4">
    <source>
        <dbReference type="Proteomes" id="UP000176608"/>
    </source>
</evidence>
<dbReference type="EMBL" id="MEVA01000013">
    <property type="protein sequence ID" value="OGC47327.1"/>
    <property type="molecule type" value="Genomic_DNA"/>
</dbReference>
<feature type="transmembrane region" description="Helical" evidence="1">
    <location>
        <begin position="79"/>
        <end position="97"/>
    </location>
</feature>
<feature type="transmembrane region" description="Helical" evidence="1">
    <location>
        <begin position="125"/>
        <end position="141"/>
    </location>
</feature>
<proteinExistence type="predicted"/>
<gene>
    <name evidence="3" type="ORF">A2886_00070</name>
</gene>
<reference evidence="3 4" key="1">
    <citation type="journal article" date="2016" name="Nat. Commun.">
        <title>Thousands of microbial genomes shed light on interconnected biogeochemical processes in an aquifer system.</title>
        <authorList>
            <person name="Anantharaman K."/>
            <person name="Brown C.T."/>
            <person name="Hug L.A."/>
            <person name="Sharon I."/>
            <person name="Castelle C.J."/>
            <person name="Probst A.J."/>
            <person name="Thomas B.C."/>
            <person name="Singh A."/>
            <person name="Wilkins M.J."/>
            <person name="Karaoz U."/>
            <person name="Brodie E.L."/>
            <person name="Williams K.H."/>
            <person name="Hubbard S.S."/>
            <person name="Banfield J.F."/>
        </authorList>
    </citation>
    <scope>NUCLEOTIDE SEQUENCE [LARGE SCALE GENOMIC DNA]</scope>
</reference>
<protein>
    <recommendedName>
        <fullName evidence="2">Glycosyltransferase RgtA/B/C/D-like domain-containing protein</fullName>
    </recommendedName>
</protein>
<evidence type="ECO:0000259" key="2">
    <source>
        <dbReference type="Pfam" id="PF13231"/>
    </source>
</evidence>
<feature type="transmembrane region" description="Helical" evidence="1">
    <location>
        <begin position="267"/>
        <end position="286"/>
    </location>
</feature>
<evidence type="ECO:0000256" key="1">
    <source>
        <dbReference type="SAM" id="Phobius"/>
    </source>
</evidence>
<dbReference type="STRING" id="1802617.A2886_00070"/>
<accession>A0A1F4UQS3</accession>
<dbReference type="Proteomes" id="UP000176608">
    <property type="component" value="Unassembled WGS sequence"/>
</dbReference>
<sequence>MSTRSKSLLVGIFFGLLIVVGMWTFAGSPGHISNYLSFVLGAFFFYLLLVRKFRSIWLGLLGSLLLALIPNLFAQSFHFSTDVAFMTTFIISTYLAVLFSEHKQTWLAVLTALASAFLIDMKFVGFLFPILLIDVFFLNGYKKEDRKVLWLYLTLTAIFTLSIFLVFGHSSFVNSSSLPWFYFLRWVTTTTPAAYLILAFFGIWFFIYSVPEATREELFVGGWLVVPLVLGTLTRSYFLNIWGQAFFLYPAILYFAIFAIAKSSPRVRAALLMLLAINVGFILFFAPEVLPNLTPGI</sequence>
<keyword evidence="1" id="KW-0812">Transmembrane</keyword>
<evidence type="ECO:0000313" key="3">
    <source>
        <dbReference type="EMBL" id="OGC47327.1"/>
    </source>
</evidence>
<dbReference type="InterPro" id="IPR038731">
    <property type="entry name" value="RgtA/B/C-like"/>
</dbReference>
<dbReference type="AlphaFoldDB" id="A0A1F4UQS3"/>
<name>A0A1F4UQS3_UNCKA</name>
<organism evidence="3 4">
    <name type="scientific">candidate division WWE3 bacterium RIFCSPHIGHO2_01_FULL_42_13</name>
    <dbReference type="NCBI Taxonomy" id="1802617"/>
    <lineage>
        <taxon>Bacteria</taxon>
        <taxon>Katanobacteria</taxon>
    </lineage>
</organism>
<feature type="transmembrane region" description="Helical" evidence="1">
    <location>
        <begin position="192"/>
        <end position="211"/>
    </location>
</feature>
<keyword evidence="1" id="KW-1133">Transmembrane helix</keyword>
<feature type="transmembrane region" description="Helical" evidence="1">
    <location>
        <begin position="241"/>
        <end position="260"/>
    </location>
</feature>
<feature type="domain" description="Glycosyltransferase RgtA/B/C/D-like" evidence="2">
    <location>
        <begin position="34"/>
        <end position="161"/>
    </location>
</feature>
<feature type="transmembrane region" description="Helical" evidence="1">
    <location>
        <begin position="32"/>
        <end position="49"/>
    </location>
</feature>